<keyword evidence="10" id="KW-0862">Zinc</keyword>
<keyword evidence="13" id="KW-0539">Nucleus</keyword>
<dbReference type="GO" id="GO:0070192">
    <property type="term" value="P:chromosome organization involved in meiotic cell cycle"/>
    <property type="evidence" value="ECO:0007669"/>
    <property type="project" value="TreeGrafter"/>
</dbReference>
<evidence type="ECO:0000256" key="7">
    <source>
        <dbReference type="ARBA" id="ARBA00022723"/>
    </source>
</evidence>
<reference evidence="18" key="2">
    <citation type="submission" date="2023-05" db="EMBL/GenBank/DDBJ databases">
        <authorList>
            <consortium name="Lawrence Berkeley National Laboratory"/>
            <person name="Steindorff A."/>
            <person name="Hensen N."/>
            <person name="Bonometti L."/>
            <person name="Westerberg I."/>
            <person name="Brannstrom I.O."/>
            <person name="Guillou S."/>
            <person name="Cros-Aarteil S."/>
            <person name="Calhoun S."/>
            <person name="Haridas S."/>
            <person name="Kuo A."/>
            <person name="Mondo S."/>
            <person name="Pangilinan J."/>
            <person name="Riley R."/>
            <person name="Labutti K."/>
            <person name="Andreopoulos B."/>
            <person name="Lipzen A."/>
            <person name="Chen C."/>
            <person name="Yanf M."/>
            <person name="Daum C."/>
            <person name="Ng V."/>
            <person name="Clum A."/>
            <person name="Ohm R."/>
            <person name="Martin F."/>
            <person name="Silar P."/>
            <person name="Natvig D."/>
            <person name="Lalanne C."/>
            <person name="Gautier V."/>
            <person name="Ament-Velasquez S.L."/>
            <person name="Kruys A."/>
            <person name="Hutchinson M.I."/>
            <person name="Powell A.J."/>
            <person name="Barry K."/>
            <person name="Miller A.N."/>
            <person name="Grigoriev I.V."/>
            <person name="Debuchy R."/>
            <person name="Gladieux P."/>
            <person name="Thoren M.H."/>
            <person name="Johannesson H."/>
        </authorList>
    </citation>
    <scope>NUCLEOTIDE SEQUENCE</scope>
    <source>
        <strain evidence="18">CBS 892.96</strain>
    </source>
</reference>
<comment type="similarity">
    <text evidence="4">Belongs to the SMC family. RAD50 subfamily.</text>
</comment>
<dbReference type="SUPFAM" id="SSF52540">
    <property type="entry name" value="P-loop containing nucleoside triphosphate hydrolases"/>
    <property type="match status" value="1"/>
</dbReference>
<dbReference type="Proteomes" id="UP001302321">
    <property type="component" value="Unassembled WGS sequence"/>
</dbReference>
<keyword evidence="8" id="KW-0227">DNA damage</keyword>
<feature type="compositionally biased region" description="Low complexity" evidence="16">
    <location>
        <begin position="824"/>
        <end position="834"/>
    </location>
</feature>
<evidence type="ECO:0000256" key="14">
    <source>
        <dbReference type="ARBA" id="ARBA00049360"/>
    </source>
</evidence>
<evidence type="ECO:0000256" key="10">
    <source>
        <dbReference type="ARBA" id="ARBA00022833"/>
    </source>
</evidence>
<dbReference type="NCBIfam" id="TIGR00606">
    <property type="entry name" value="rad50"/>
    <property type="match status" value="1"/>
</dbReference>
<evidence type="ECO:0000256" key="1">
    <source>
        <dbReference type="ARBA" id="ARBA00001947"/>
    </source>
</evidence>
<dbReference type="FunFam" id="3.40.50.300:FF:001195">
    <property type="entry name" value="DNA repair protein rad50"/>
    <property type="match status" value="1"/>
</dbReference>
<evidence type="ECO:0000313" key="19">
    <source>
        <dbReference type="Proteomes" id="UP001302321"/>
    </source>
</evidence>
<dbReference type="GO" id="GO:0006302">
    <property type="term" value="P:double-strand break repair"/>
    <property type="evidence" value="ECO:0007669"/>
    <property type="project" value="InterPro"/>
</dbReference>
<dbReference type="Gene3D" id="1.10.287.1490">
    <property type="match status" value="1"/>
</dbReference>
<feature type="coiled-coil region" evidence="15">
    <location>
        <begin position="398"/>
        <end position="450"/>
    </location>
</feature>
<feature type="region of interest" description="Disordered" evidence="16">
    <location>
        <begin position="339"/>
        <end position="361"/>
    </location>
</feature>
<dbReference type="FunFam" id="3.40.50.300:FF:000947">
    <property type="entry name" value="DNA repair protein RAD50"/>
    <property type="match status" value="1"/>
</dbReference>
<keyword evidence="11 15" id="KW-0175">Coiled coil</keyword>
<dbReference type="GO" id="GO:0043047">
    <property type="term" value="F:single-stranded telomeric DNA binding"/>
    <property type="evidence" value="ECO:0007669"/>
    <property type="project" value="TreeGrafter"/>
</dbReference>
<accession>A0AAN6WHC3</accession>
<dbReference type="PANTHER" id="PTHR18867:SF12">
    <property type="entry name" value="DNA REPAIR PROTEIN RAD50"/>
    <property type="match status" value="1"/>
</dbReference>
<dbReference type="GO" id="GO:0000722">
    <property type="term" value="P:telomere maintenance via recombination"/>
    <property type="evidence" value="ECO:0007669"/>
    <property type="project" value="TreeGrafter"/>
</dbReference>
<dbReference type="GO" id="GO:0051880">
    <property type="term" value="F:G-quadruplex DNA binding"/>
    <property type="evidence" value="ECO:0007669"/>
    <property type="project" value="TreeGrafter"/>
</dbReference>
<gene>
    <name evidence="18" type="ORF">QBC36DRAFT_178414</name>
</gene>
<dbReference type="GO" id="GO:0003691">
    <property type="term" value="F:double-stranded telomeric DNA binding"/>
    <property type="evidence" value="ECO:0007669"/>
    <property type="project" value="TreeGrafter"/>
</dbReference>
<evidence type="ECO:0000256" key="16">
    <source>
        <dbReference type="SAM" id="MobiDB-lite"/>
    </source>
</evidence>
<evidence type="ECO:0000256" key="2">
    <source>
        <dbReference type="ARBA" id="ARBA00004123"/>
    </source>
</evidence>
<evidence type="ECO:0000256" key="5">
    <source>
        <dbReference type="ARBA" id="ARBA00017893"/>
    </source>
</evidence>
<keyword evidence="19" id="KW-1185">Reference proteome</keyword>
<dbReference type="Gene3D" id="3.40.50.300">
    <property type="entry name" value="P-loop containing nucleotide triphosphate hydrolases"/>
    <property type="match status" value="2"/>
</dbReference>
<protein>
    <recommendedName>
        <fullName evidence="5">DNA repair protein RAD50</fullName>
    </recommendedName>
</protein>
<sequence length="1319" mass="151399">MSRIEKLSILGVRSFSPQEQQAIAFNTPLTLIVGYNGSGKTTVIECLKYATTGELPPNSKGGAFIHEPELEGEKDVRAQVKVSFRSTIGEQYVLTRNVQLTVKKTTRSMKTLEGSLLLRGQTGGKSSDRHVISTRVMELDKLVPEKLGVSPAVLEAVIFCHQDESMWPMSEPSALKKRFDEIFEAMKYTKVIDNLKVLRKRKGEELRELKIQETQDKVNKERADKVNRLMAQMTQEIQEATDKCRDILQQMDQKAEEIKDKHKQANSFLKVVNDLQNKTEKLEYKSEAIKELRSRIEELPDTDQVLRNTLDEYAQTIERTVADRDKKAAQYHALQADLKQSRDNHTAKVAEQGKHQSDKDKYERQLITRDRMVHEAAERHEIRGYDGDLDDDRIRSFYERIQKALNDKKRELERLQRSNAEELDKKSSAIAELEGRKQSLNRDRASAKQRIMAVGRESATVQSELGSLDVDEGSEAALHAEMKEVEARIETTKADEQSADLDGQIKKVNDEIWQLETQSAKLGRELVECTRLASERAQLDLRKKQLTDRRRDLDILKNTWSGQLSALLGANWTPATVEAEFQSALRKQDAVVAEARKQKDATQQELKQVEYKLSTTRDRHTKFSTEMQSCQRAVLKALHDTRDENDPDHPPIEDYEKQIKHVETELAQIESDIKLTDEMKSYYSKVKTVAEKHNKCNLCERDFHNQEDVKRRFYNKIAKALGNEVKEELEADRADFAGRLRQLKAVRAQYDTYKRLEKEVPALSMELNVSTAQKEDLVRRLEDKDLAFGKAEEKRREMDALNKNVLKISQNHKDIQEAERQVERSQQSSSVTSRSPDEINEEQTACAEQTRVAQAKLNKLTVERQRLKDLTSQLEVERLELRHKIATAVQQLERKRSLQDQIRRFKDEQAQLRESVQTADSDLEALEPEMATARSALDEVRQHGRFKEQKVTEERDAIAGTVSELKMINSEIQEYLERGGPSNLASNQRTIATLEATIANIEAEMKDLTVQINKLNKEIDNSDAKKRNISDNLTYRKNLRERVALQQEIEELESRNAQEDHERLSREARYLEDQRSRLAAERERLVGNLSSKDDQLQRLIEEYDLDLKDAKAKYKESHIKVETTKAAIDDLGRGTSALDHAIMQFHSLKMEEINRIIGELWRETYQGTDIDTIQIRSDVEAGAGSGGGKRNYNYRVSMVKGDTEMDMRGRCSAGQKVLASIIIRLALAESFGVNCGLIALDEPTTNLDSDNIRSLASSLHRIIKARQSQGNLQLIVITHDEEFLKHMRCQDFCDTFYRVERNAKQNSIIRVENITRISE</sequence>
<evidence type="ECO:0000313" key="18">
    <source>
        <dbReference type="EMBL" id="KAK4180137.1"/>
    </source>
</evidence>
<dbReference type="InterPro" id="IPR027417">
    <property type="entry name" value="P-loop_NTPase"/>
</dbReference>
<organism evidence="18 19">
    <name type="scientific">Triangularia setosa</name>
    <dbReference type="NCBI Taxonomy" id="2587417"/>
    <lineage>
        <taxon>Eukaryota</taxon>
        <taxon>Fungi</taxon>
        <taxon>Dikarya</taxon>
        <taxon>Ascomycota</taxon>
        <taxon>Pezizomycotina</taxon>
        <taxon>Sordariomycetes</taxon>
        <taxon>Sordariomycetidae</taxon>
        <taxon>Sordariales</taxon>
        <taxon>Podosporaceae</taxon>
        <taxon>Triangularia</taxon>
    </lineage>
</organism>
<name>A0AAN6WHC3_9PEZI</name>
<keyword evidence="9" id="KW-0378">Hydrolase</keyword>
<evidence type="ECO:0000256" key="12">
    <source>
        <dbReference type="ARBA" id="ARBA00023204"/>
    </source>
</evidence>
<evidence type="ECO:0000256" key="8">
    <source>
        <dbReference type="ARBA" id="ARBA00022763"/>
    </source>
</evidence>
<comment type="caution">
    <text evidence="18">The sequence shown here is derived from an EMBL/GenBank/DDBJ whole genome shotgun (WGS) entry which is preliminary data.</text>
</comment>
<dbReference type="GO" id="GO:0030870">
    <property type="term" value="C:Mre11 complex"/>
    <property type="evidence" value="ECO:0007669"/>
    <property type="project" value="InterPro"/>
</dbReference>
<dbReference type="GO" id="GO:0007004">
    <property type="term" value="P:telomere maintenance via telomerase"/>
    <property type="evidence" value="ECO:0007669"/>
    <property type="project" value="TreeGrafter"/>
</dbReference>
<feature type="coiled-coil region" evidence="15">
    <location>
        <begin position="857"/>
        <end position="915"/>
    </location>
</feature>
<feature type="coiled-coil region" evidence="15">
    <location>
        <begin position="984"/>
        <end position="1113"/>
    </location>
</feature>
<feature type="coiled-coil region" evidence="15">
    <location>
        <begin position="585"/>
        <end position="619"/>
    </location>
</feature>
<feature type="coiled-coil region" evidence="15">
    <location>
        <begin position="475"/>
        <end position="525"/>
    </location>
</feature>
<dbReference type="EMBL" id="MU866103">
    <property type="protein sequence ID" value="KAK4180137.1"/>
    <property type="molecule type" value="Genomic_DNA"/>
</dbReference>
<dbReference type="PANTHER" id="PTHR18867">
    <property type="entry name" value="RAD50"/>
    <property type="match status" value="1"/>
</dbReference>
<evidence type="ECO:0000256" key="15">
    <source>
        <dbReference type="SAM" id="Coils"/>
    </source>
</evidence>
<evidence type="ECO:0000259" key="17">
    <source>
        <dbReference type="Pfam" id="PF13476"/>
    </source>
</evidence>
<dbReference type="InterPro" id="IPR004584">
    <property type="entry name" value="Rad50_eukaryotes"/>
</dbReference>
<feature type="compositionally biased region" description="Basic and acidic residues" evidence="16">
    <location>
        <begin position="814"/>
        <end position="823"/>
    </location>
</feature>
<evidence type="ECO:0000256" key="4">
    <source>
        <dbReference type="ARBA" id="ARBA00009439"/>
    </source>
</evidence>
<feature type="region of interest" description="Disordered" evidence="16">
    <location>
        <begin position="814"/>
        <end position="845"/>
    </location>
</feature>
<reference evidence="18" key="1">
    <citation type="journal article" date="2023" name="Mol. Phylogenet. Evol.">
        <title>Genome-scale phylogeny and comparative genomics of the fungal order Sordariales.</title>
        <authorList>
            <person name="Hensen N."/>
            <person name="Bonometti L."/>
            <person name="Westerberg I."/>
            <person name="Brannstrom I.O."/>
            <person name="Guillou S."/>
            <person name="Cros-Aarteil S."/>
            <person name="Calhoun S."/>
            <person name="Haridas S."/>
            <person name="Kuo A."/>
            <person name="Mondo S."/>
            <person name="Pangilinan J."/>
            <person name="Riley R."/>
            <person name="LaButti K."/>
            <person name="Andreopoulos B."/>
            <person name="Lipzen A."/>
            <person name="Chen C."/>
            <person name="Yan M."/>
            <person name="Daum C."/>
            <person name="Ng V."/>
            <person name="Clum A."/>
            <person name="Steindorff A."/>
            <person name="Ohm R.A."/>
            <person name="Martin F."/>
            <person name="Silar P."/>
            <person name="Natvig D.O."/>
            <person name="Lalanne C."/>
            <person name="Gautier V."/>
            <person name="Ament-Velasquez S.L."/>
            <person name="Kruys A."/>
            <person name="Hutchinson M.I."/>
            <person name="Powell A.J."/>
            <person name="Barry K."/>
            <person name="Miller A.N."/>
            <person name="Grigoriev I.V."/>
            <person name="Debuchy R."/>
            <person name="Gladieux P."/>
            <person name="Hiltunen Thoren M."/>
            <person name="Johannesson H."/>
        </authorList>
    </citation>
    <scope>NUCLEOTIDE SEQUENCE</scope>
    <source>
        <strain evidence="18">CBS 892.96</strain>
    </source>
</reference>
<dbReference type="GO" id="GO:0000794">
    <property type="term" value="C:condensed nuclear chromosome"/>
    <property type="evidence" value="ECO:0007669"/>
    <property type="project" value="TreeGrafter"/>
</dbReference>
<proteinExistence type="inferred from homology"/>
<dbReference type="Pfam" id="PF13476">
    <property type="entry name" value="AAA_23"/>
    <property type="match status" value="1"/>
</dbReference>
<dbReference type="InterPro" id="IPR038729">
    <property type="entry name" value="Rad50/SbcC_AAA"/>
</dbReference>
<keyword evidence="12" id="KW-0234">DNA repair</keyword>
<evidence type="ECO:0000256" key="6">
    <source>
        <dbReference type="ARBA" id="ARBA00022454"/>
    </source>
</evidence>
<evidence type="ECO:0000256" key="11">
    <source>
        <dbReference type="ARBA" id="ARBA00023054"/>
    </source>
</evidence>
<dbReference type="GO" id="GO:0016887">
    <property type="term" value="F:ATP hydrolysis activity"/>
    <property type="evidence" value="ECO:0007669"/>
    <property type="project" value="InterPro"/>
</dbReference>
<comment type="catalytic activity">
    <reaction evidence="14">
        <text>ATP + H2O = ADP + phosphate + H(+)</text>
        <dbReference type="Rhea" id="RHEA:13065"/>
        <dbReference type="ChEBI" id="CHEBI:15377"/>
        <dbReference type="ChEBI" id="CHEBI:15378"/>
        <dbReference type="ChEBI" id="CHEBI:30616"/>
        <dbReference type="ChEBI" id="CHEBI:43474"/>
        <dbReference type="ChEBI" id="CHEBI:456216"/>
    </reaction>
</comment>
<comment type="subcellular location">
    <subcellularLocation>
        <location evidence="3">Chromosome</location>
    </subcellularLocation>
    <subcellularLocation>
        <location evidence="2">Nucleus</location>
    </subcellularLocation>
</comment>
<feature type="coiled-coil region" evidence="15">
    <location>
        <begin position="192"/>
        <end position="295"/>
    </location>
</feature>
<keyword evidence="7" id="KW-0479">Metal-binding</keyword>
<evidence type="ECO:0000256" key="9">
    <source>
        <dbReference type="ARBA" id="ARBA00022801"/>
    </source>
</evidence>
<feature type="domain" description="Rad50/SbcC-type AAA" evidence="17">
    <location>
        <begin position="6"/>
        <end position="238"/>
    </location>
</feature>
<dbReference type="Pfam" id="PF13558">
    <property type="entry name" value="SbcC_Walker_B"/>
    <property type="match status" value="1"/>
</dbReference>
<evidence type="ECO:0000256" key="13">
    <source>
        <dbReference type="ARBA" id="ARBA00023242"/>
    </source>
</evidence>
<comment type="cofactor">
    <cofactor evidence="1">
        <name>Zn(2+)</name>
        <dbReference type="ChEBI" id="CHEBI:29105"/>
    </cofactor>
</comment>
<keyword evidence="6" id="KW-0158">Chromosome</keyword>
<dbReference type="GO" id="GO:0046872">
    <property type="term" value="F:metal ion binding"/>
    <property type="evidence" value="ECO:0007669"/>
    <property type="project" value="UniProtKB-KW"/>
</dbReference>
<evidence type="ECO:0000256" key="3">
    <source>
        <dbReference type="ARBA" id="ARBA00004286"/>
    </source>
</evidence>